<feature type="region of interest" description="Disordered" evidence="1">
    <location>
        <begin position="49"/>
        <end position="76"/>
    </location>
</feature>
<feature type="compositionally biased region" description="Basic residues" evidence="1">
    <location>
        <begin position="66"/>
        <end position="76"/>
    </location>
</feature>
<dbReference type="Proteomes" id="UP000549250">
    <property type="component" value="Unassembled WGS sequence"/>
</dbReference>
<dbReference type="EMBL" id="JACHXI010000014">
    <property type="protein sequence ID" value="MBB3104324.1"/>
    <property type="molecule type" value="Genomic_DNA"/>
</dbReference>
<evidence type="ECO:0000313" key="2">
    <source>
        <dbReference type="EMBL" id="MBB3104324.1"/>
    </source>
</evidence>
<gene>
    <name evidence="2" type="ORF">FHR87_002739</name>
</gene>
<comment type="caution">
    <text evidence="2">The sequence shown here is derived from an EMBL/GenBank/DDBJ whole genome shotgun (WGS) entry which is preliminary data.</text>
</comment>
<protein>
    <submittedName>
        <fullName evidence="2">Uncharacterized protein</fullName>
    </submittedName>
</protein>
<evidence type="ECO:0000256" key="1">
    <source>
        <dbReference type="SAM" id="MobiDB-lite"/>
    </source>
</evidence>
<reference evidence="2 3" key="1">
    <citation type="submission" date="2020-08" db="EMBL/GenBank/DDBJ databases">
        <title>Genomic Encyclopedia of Type Strains, Phase III (KMG-III): the genomes of soil and plant-associated and newly described type strains.</title>
        <authorList>
            <person name="Whitman W."/>
        </authorList>
    </citation>
    <scope>NUCLEOTIDE SEQUENCE [LARGE SCALE GENOMIC DNA]</scope>
    <source>
        <strain evidence="2 3">CECT 4462</strain>
    </source>
</reference>
<organism evidence="2 3">
    <name type="scientific">Azomonas macrocytogenes</name>
    <name type="common">Azotobacter macrocytogenes</name>
    <dbReference type="NCBI Taxonomy" id="69962"/>
    <lineage>
        <taxon>Bacteria</taxon>
        <taxon>Pseudomonadati</taxon>
        <taxon>Pseudomonadota</taxon>
        <taxon>Gammaproteobacteria</taxon>
        <taxon>Pseudomonadales</taxon>
        <taxon>Pseudomonadaceae</taxon>
        <taxon>Azomonas</taxon>
    </lineage>
</organism>
<evidence type="ECO:0000313" key="3">
    <source>
        <dbReference type="Proteomes" id="UP000549250"/>
    </source>
</evidence>
<dbReference type="AlphaFoldDB" id="A0A839T7U5"/>
<name>A0A839T7U5_AZOMA</name>
<keyword evidence="3" id="KW-1185">Reference proteome</keyword>
<proteinExistence type="predicted"/>
<accession>A0A839T7U5</accession>
<sequence length="76" mass="8206">MAFNSALLPIFHADQKSVSCGPTRPVTAPCNLRLARIFSLSASTGLPLQPRKPSLPRNLQATTGGSKRRKRYGVSI</sequence>